<dbReference type="EMBL" id="BAABDI010000006">
    <property type="protein sequence ID" value="GAA3968639.1"/>
    <property type="molecule type" value="Genomic_DNA"/>
</dbReference>
<feature type="compositionally biased region" description="Polar residues" evidence="1">
    <location>
        <begin position="100"/>
        <end position="114"/>
    </location>
</feature>
<sequence>MKKALFSILALGYSMVTLAQAPTTAAADARRADKEHRKEAKIKQHGDDDDHDADHDGDKAGASTRRADKAAKERRKEAKTKQHGDDDDRTGDQAGKPANHGQNVSAFAKSTTLTGADKGAAISSVARGGHGVDHDMGNARSARGGERGHGGRPAGSGHQGGGHSMGGGHHGKH</sequence>
<protein>
    <submittedName>
        <fullName evidence="3">Uncharacterized protein</fullName>
    </submittedName>
</protein>
<proteinExistence type="predicted"/>
<evidence type="ECO:0000256" key="1">
    <source>
        <dbReference type="SAM" id="MobiDB-lite"/>
    </source>
</evidence>
<comment type="caution">
    <text evidence="3">The sequence shown here is derived from an EMBL/GenBank/DDBJ whole genome shotgun (WGS) entry which is preliminary data.</text>
</comment>
<accession>A0ABP7PNU7</accession>
<feature type="compositionally biased region" description="Basic and acidic residues" evidence="1">
    <location>
        <begin position="28"/>
        <end position="86"/>
    </location>
</feature>
<evidence type="ECO:0000313" key="4">
    <source>
        <dbReference type="Proteomes" id="UP001501556"/>
    </source>
</evidence>
<organism evidence="3 4">
    <name type="scientific">Hymenobacter antarcticus</name>
    <dbReference type="NCBI Taxonomy" id="486270"/>
    <lineage>
        <taxon>Bacteria</taxon>
        <taxon>Pseudomonadati</taxon>
        <taxon>Bacteroidota</taxon>
        <taxon>Cytophagia</taxon>
        <taxon>Cytophagales</taxon>
        <taxon>Hymenobacteraceae</taxon>
        <taxon>Hymenobacter</taxon>
    </lineage>
</organism>
<dbReference type="RefSeq" id="WP_345122355.1">
    <property type="nucleotide sequence ID" value="NZ_BAABDI010000006.1"/>
</dbReference>
<feature type="region of interest" description="Disordered" evidence="1">
    <location>
        <begin position="19"/>
        <end position="173"/>
    </location>
</feature>
<evidence type="ECO:0000256" key="2">
    <source>
        <dbReference type="SAM" id="SignalP"/>
    </source>
</evidence>
<gene>
    <name evidence="3" type="ORF">GCM10022407_13390</name>
</gene>
<dbReference type="Proteomes" id="UP001501556">
    <property type="component" value="Unassembled WGS sequence"/>
</dbReference>
<evidence type="ECO:0000313" key="3">
    <source>
        <dbReference type="EMBL" id="GAA3968639.1"/>
    </source>
</evidence>
<keyword evidence="2" id="KW-0732">Signal</keyword>
<keyword evidence="4" id="KW-1185">Reference proteome</keyword>
<name>A0ABP7PNU7_9BACT</name>
<reference evidence="4" key="1">
    <citation type="journal article" date="2019" name="Int. J. Syst. Evol. Microbiol.">
        <title>The Global Catalogue of Microorganisms (GCM) 10K type strain sequencing project: providing services to taxonomists for standard genome sequencing and annotation.</title>
        <authorList>
            <consortium name="The Broad Institute Genomics Platform"/>
            <consortium name="The Broad Institute Genome Sequencing Center for Infectious Disease"/>
            <person name="Wu L."/>
            <person name="Ma J."/>
        </authorList>
    </citation>
    <scope>NUCLEOTIDE SEQUENCE [LARGE SCALE GENOMIC DNA]</scope>
    <source>
        <strain evidence="4">JCM 17217</strain>
    </source>
</reference>
<feature type="compositionally biased region" description="Gly residues" evidence="1">
    <location>
        <begin position="151"/>
        <end position="173"/>
    </location>
</feature>
<feature type="compositionally biased region" description="Basic and acidic residues" evidence="1">
    <location>
        <begin position="130"/>
        <end position="149"/>
    </location>
</feature>
<feature type="signal peptide" evidence="2">
    <location>
        <begin position="1"/>
        <end position="19"/>
    </location>
</feature>
<feature type="chain" id="PRO_5045392564" evidence="2">
    <location>
        <begin position="20"/>
        <end position="173"/>
    </location>
</feature>